<proteinExistence type="predicted"/>
<dbReference type="GO" id="GO:0005524">
    <property type="term" value="F:ATP binding"/>
    <property type="evidence" value="ECO:0007669"/>
    <property type="project" value="UniProtKB-UniRule"/>
</dbReference>
<keyword evidence="2 5" id="KW-0547">Nucleotide-binding</keyword>
<evidence type="ECO:0000256" key="5">
    <source>
        <dbReference type="PROSITE-ProRule" id="PRU10141"/>
    </source>
</evidence>
<dbReference type="OrthoDB" id="278998at2"/>
<protein>
    <submittedName>
        <fullName evidence="8">Serine/threonine-protein kinase PknF</fullName>
        <ecNumber evidence="8">2.7.11.1</ecNumber>
    </submittedName>
</protein>
<evidence type="ECO:0000256" key="6">
    <source>
        <dbReference type="SAM" id="MobiDB-lite"/>
    </source>
</evidence>
<feature type="domain" description="Protein kinase" evidence="7">
    <location>
        <begin position="15"/>
        <end position="266"/>
    </location>
</feature>
<feature type="region of interest" description="Disordered" evidence="6">
    <location>
        <begin position="297"/>
        <end position="318"/>
    </location>
</feature>
<name>A0A518B3M2_9BACT</name>
<keyword evidence="4 5" id="KW-0067">ATP-binding</keyword>
<evidence type="ECO:0000256" key="2">
    <source>
        <dbReference type="ARBA" id="ARBA00022741"/>
    </source>
</evidence>
<dbReference type="PROSITE" id="PS50011">
    <property type="entry name" value="PROTEIN_KINASE_DOM"/>
    <property type="match status" value="1"/>
</dbReference>
<feature type="binding site" evidence="5">
    <location>
        <position position="48"/>
    </location>
    <ligand>
        <name>ATP</name>
        <dbReference type="ChEBI" id="CHEBI:30616"/>
    </ligand>
</feature>
<evidence type="ECO:0000259" key="7">
    <source>
        <dbReference type="PROSITE" id="PS50011"/>
    </source>
</evidence>
<keyword evidence="9" id="KW-1185">Reference proteome</keyword>
<dbReference type="Proteomes" id="UP000317093">
    <property type="component" value="Chromosome"/>
</dbReference>
<sequence length="462" mass="51898">MWSTLDVNTEPLPGYRLIRRLGRGGFGEVWEADAPGGLRKAVKVVPLKRNGSGSDASELDGLRVMRSLRHPYLLSIERFEIVDEHLIIVMELAEQSLADRFADYIRDGRPGIPRDELIGYIREIAEVLDVMNWTHGLQHLDIKPENIFVCSGHIKVGDFGLVRPGNTNVDVNAVALSPPYAAPELFDGRIEQTADQYSLAVTYQELLTGKRPFQAKDVRGLLYQHAMGRPDLSVLSQHDQKIVSRAIHRDPRQRHPSCRDFVDALARVGLGETNSIRRTRSADRRGLLVTREVRPQPMQPKARRVTRHHVPTGTTTAGLGMTRTQAFTTRTGESSNEEWRDSVAALLPTELFAEKLRGFISEHKAKIVESTEEQILLSILDKKWLGLRSSKGWHIQVESCCLNGQSGYRAIDIRIWNDSPKIDGEQRRRTGGQLLQSLKSWLMVVQSGSSPRGPHARSKLLA</sequence>
<organism evidence="8 9">
    <name type="scientific">Kolteria novifilia</name>
    <dbReference type="NCBI Taxonomy" id="2527975"/>
    <lineage>
        <taxon>Bacteria</taxon>
        <taxon>Pseudomonadati</taxon>
        <taxon>Planctomycetota</taxon>
        <taxon>Planctomycetia</taxon>
        <taxon>Kolteriales</taxon>
        <taxon>Kolteriaceae</taxon>
        <taxon>Kolteria</taxon>
    </lineage>
</organism>
<dbReference type="EMBL" id="CP036279">
    <property type="protein sequence ID" value="QDU61590.1"/>
    <property type="molecule type" value="Genomic_DNA"/>
</dbReference>
<dbReference type="PANTHER" id="PTHR43289:SF34">
    <property type="entry name" value="SERINE_THREONINE-PROTEIN KINASE YBDM-RELATED"/>
    <property type="match status" value="1"/>
</dbReference>
<dbReference type="SUPFAM" id="SSF56112">
    <property type="entry name" value="Protein kinase-like (PK-like)"/>
    <property type="match status" value="1"/>
</dbReference>
<feature type="compositionally biased region" description="Basic residues" evidence="6">
    <location>
        <begin position="301"/>
        <end position="310"/>
    </location>
</feature>
<dbReference type="SMART" id="SM00220">
    <property type="entry name" value="S_TKc"/>
    <property type="match status" value="1"/>
</dbReference>
<dbReference type="InterPro" id="IPR008271">
    <property type="entry name" value="Ser/Thr_kinase_AS"/>
</dbReference>
<dbReference type="InterPro" id="IPR011009">
    <property type="entry name" value="Kinase-like_dom_sf"/>
</dbReference>
<dbReference type="KEGG" id="knv:Pan216_24510"/>
<accession>A0A518B3M2</accession>
<dbReference type="AlphaFoldDB" id="A0A518B3M2"/>
<dbReference type="CDD" id="cd14014">
    <property type="entry name" value="STKc_PknB_like"/>
    <property type="match status" value="1"/>
</dbReference>
<dbReference type="PANTHER" id="PTHR43289">
    <property type="entry name" value="MITOGEN-ACTIVATED PROTEIN KINASE KINASE KINASE 20-RELATED"/>
    <property type="match status" value="1"/>
</dbReference>
<reference evidence="8 9" key="1">
    <citation type="submission" date="2019-02" db="EMBL/GenBank/DDBJ databases">
        <title>Deep-cultivation of Planctomycetes and their phenomic and genomic characterization uncovers novel biology.</title>
        <authorList>
            <person name="Wiegand S."/>
            <person name="Jogler M."/>
            <person name="Boedeker C."/>
            <person name="Pinto D."/>
            <person name="Vollmers J."/>
            <person name="Rivas-Marin E."/>
            <person name="Kohn T."/>
            <person name="Peeters S.H."/>
            <person name="Heuer A."/>
            <person name="Rast P."/>
            <person name="Oberbeckmann S."/>
            <person name="Bunk B."/>
            <person name="Jeske O."/>
            <person name="Meyerdierks A."/>
            <person name="Storesund J.E."/>
            <person name="Kallscheuer N."/>
            <person name="Luecker S."/>
            <person name="Lage O.M."/>
            <person name="Pohl T."/>
            <person name="Merkel B.J."/>
            <person name="Hornburger P."/>
            <person name="Mueller R.-W."/>
            <person name="Bruemmer F."/>
            <person name="Labrenz M."/>
            <person name="Spormann A.M."/>
            <person name="Op den Camp H."/>
            <person name="Overmann J."/>
            <person name="Amann R."/>
            <person name="Jetten M.S.M."/>
            <person name="Mascher T."/>
            <person name="Medema M.H."/>
            <person name="Devos D.P."/>
            <person name="Kaster A.-K."/>
            <person name="Ovreas L."/>
            <person name="Rohde M."/>
            <person name="Galperin M.Y."/>
            <person name="Jogler C."/>
        </authorList>
    </citation>
    <scope>NUCLEOTIDE SEQUENCE [LARGE SCALE GENOMIC DNA]</scope>
    <source>
        <strain evidence="8 9">Pan216</strain>
    </source>
</reference>
<evidence type="ECO:0000313" key="9">
    <source>
        <dbReference type="Proteomes" id="UP000317093"/>
    </source>
</evidence>
<evidence type="ECO:0000313" key="8">
    <source>
        <dbReference type="EMBL" id="QDU61590.1"/>
    </source>
</evidence>
<dbReference type="Pfam" id="PF00069">
    <property type="entry name" value="Pkinase"/>
    <property type="match status" value="1"/>
</dbReference>
<dbReference type="InterPro" id="IPR017441">
    <property type="entry name" value="Protein_kinase_ATP_BS"/>
</dbReference>
<evidence type="ECO:0000256" key="3">
    <source>
        <dbReference type="ARBA" id="ARBA00022777"/>
    </source>
</evidence>
<keyword evidence="3 8" id="KW-0418">Kinase</keyword>
<dbReference type="RefSeq" id="WP_145258162.1">
    <property type="nucleotide sequence ID" value="NZ_CP036279.1"/>
</dbReference>
<dbReference type="PROSITE" id="PS00107">
    <property type="entry name" value="PROTEIN_KINASE_ATP"/>
    <property type="match status" value="1"/>
</dbReference>
<dbReference type="GO" id="GO:0004674">
    <property type="term" value="F:protein serine/threonine kinase activity"/>
    <property type="evidence" value="ECO:0007669"/>
    <property type="project" value="UniProtKB-EC"/>
</dbReference>
<dbReference type="InterPro" id="IPR000719">
    <property type="entry name" value="Prot_kinase_dom"/>
</dbReference>
<evidence type="ECO:0000256" key="1">
    <source>
        <dbReference type="ARBA" id="ARBA00022679"/>
    </source>
</evidence>
<dbReference type="EC" id="2.7.11.1" evidence="8"/>
<dbReference type="PROSITE" id="PS00108">
    <property type="entry name" value="PROTEIN_KINASE_ST"/>
    <property type="match status" value="1"/>
</dbReference>
<dbReference type="Gene3D" id="1.10.510.10">
    <property type="entry name" value="Transferase(Phosphotransferase) domain 1"/>
    <property type="match status" value="1"/>
</dbReference>
<gene>
    <name evidence="8" type="primary">pknF_3</name>
    <name evidence="8" type="ORF">Pan216_24510</name>
</gene>
<evidence type="ECO:0000256" key="4">
    <source>
        <dbReference type="ARBA" id="ARBA00022840"/>
    </source>
</evidence>
<keyword evidence="1 8" id="KW-0808">Transferase</keyword>